<dbReference type="SUPFAM" id="SSF51182">
    <property type="entry name" value="RmlC-like cupins"/>
    <property type="match status" value="1"/>
</dbReference>
<name>K1E266_9MICO</name>
<dbReference type="EMBL" id="PIPF01000003">
    <property type="protein sequence ID" value="RWU84666.1"/>
    <property type="molecule type" value="Genomic_DNA"/>
</dbReference>
<gene>
    <name evidence="2" type="ORF">B277_09127</name>
    <name evidence="3" type="ORF">CWN80_03560</name>
</gene>
<evidence type="ECO:0000313" key="2">
    <source>
        <dbReference type="EMBL" id="EKA61111.1"/>
    </source>
</evidence>
<dbReference type="Pfam" id="PF07883">
    <property type="entry name" value="Cupin_2"/>
    <property type="match status" value="1"/>
</dbReference>
<dbReference type="Gene3D" id="2.60.120.10">
    <property type="entry name" value="Jelly Rolls"/>
    <property type="match status" value="1"/>
</dbReference>
<evidence type="ECO:0000313" key="5">
    <source>
        <dbReference type="Proteomes" id="UP000288711"/>
    </source>
</evidence>
<reference evidence="3 5" key="1">
    <citation type="journal article" date="2009" name="Int. J. Syst. Evol. Microbiol.">
        <title>Janibacter hoylei sp. nov., Bacillus isronensis sp. nov. and Bacillus aryabhattai sp. nov., isolated from cryotubes used for collecting air from the upper atmosphere.</title>
        <authorList>
            <person name="Shivaji S."/>
            <person name="Chaturvedi P."/>
            <person name="Begum Z."/>
            <person name="Pindi P.K."/>
            <person name="Manorama R."/>
            <person name="Padmanaban D.A."/>
            <person name="Shouche Y.S."/>
            <person name="Pawar S."/>
            <person name="Vaishampayan P."/>
            <person name="Dutt C.B."/>
            <person name="Datta G.N."/>
            <person name="Manchanda R.K."/>
            <person name="Rao U.R."/>
            <person name="Bhargava P.M."/>
            <person name="Narlikar J.V."/>
        </authorList>
    </citation>
    <scope>NUCLEOTIDE SEQUENCE [LARGE SCALE GENOMIC DNA]</scope>
    <source>
        <strain evidence="3 5">PVAS-1</strain>
    </source>
</reference>
<dbReference type="InterPro" id="IPR013096">
    <property type="entry name" value="Cupin_2"/>
</dbReference>
<keyword evidence="5" id="KW-1185">Reference proteome</keyword>
<dbReference type="STRING" id="1210046.B277_09127"/>
<reference evidence="3" key="3">
    <citation type="submission" date="2017-11" db="EMBL/GenBank/DDBJ databases">
        <authorList>
            <person name="Seuylemezian A."/>
            <person name="Cooper K."/>
            <person name="Vaishampayan P."/>
        </authorList>
    </citation>
    <scope>NUCLEOTIDE SEQUENCE</scope>
    <source>
        <strain evidence="3">PVAS-1</strain>
    </source>
</reference>
<dbReference type="PATRIC" id="fig|1210046.3.peg.1746"/>
<evidence type="ECO:0000313" key="3">
    <source>
        <dbReference type="EMBL" id="RWU84666.1"/>
    </source>
</evidence>
<evidence type="ECO:0000313" key="4">
    <source>
        <dbReference type="Proteomes" id="UP000004474"/>
    </source>
</evidence>
<comment type="caution">
    <text evidence="2">The sequence shown here is derived from an EMBL/GenBank/DDBJ whole genome shotgun (WGS) entry which is preliminary data.</text>
</comment>
<organism evidence="2 4">
    <name type="scientific">Janibacter hoylei PVAS-1</name>
    <dbReference type="NCBI Taxonomy" id="1210046"/>
    <lineage>
        <taxon>Bacteria</taxon>
        <taxon>Bacillati</taxon>
        <taxon>Actinomycetota</taxon>
        <taxon>Actinomycetes</taxon>
        <taxon>Micrococcales</taxon>
        <taxon>Intrasporangiaceae</taxon>
        <taxon>Janibacter</taxon>
    </lineage>
</organism>
<dbReference type="Proteomes" id="UP000288711">
    <property type="component" value="Unassembled WGS sequence"/>
</dbReference>
<dbReference type="InterPro" id="IPR011051">
    <property type="entry name" value="RmlC_Cupin_sf"/>
</dbReference>
<dbReference type="InterPro" id="IPR014710">
    <property type="entry name" value="RmlC-like_jellyroll"/>
</dbReference>
<protein>
    <submittedName>
        <fullName evidence="3">Cupin domain-containing protein</fullName>
    </submittedName>
</protein>
<accession>K1E266</accession>
<dbReference type="Proteomes" id="UP000004474">
    <property type="component" value="Unassembled WGS sequence"/>
</dbReference>
<sequence length="119" mass="12441">MPELNATPSIIDVPGGKVIAEHVGRVATGDEAMSVAHMQAPPGWSEPAQRPDFDEVTLVVSGTVLVEHDGGTTSVSTGQSIVTRAGERVRYSTGPEGAEYVAICTPAFAPDTVHREDAE</sequence>
<evidence type="ECO:0000259" key="1">
    <source>
        <dbReference type="Pfam" id="PF07883"/>
    </source>
</evidence>
<dbReference type="OrthoDB" id="160522at2"/>
<dbReference type="eggNOG" id="COG0662">
    <property type="taxonomic scope" value="Bacteria"/>
</dbReference>
<dbReference type="AlphaFoldDB" id="K1E266"/>
<feature type="domain" description="Cupin type-2" evidence="1">
    <location>
        <begin position="37"/>
        <end position="103"/>
    </location>
</feature>
<dbReference type="EMBL" id="ALWX01000040">
    <property type="protein sequence ID" value="EKA61111.1"/>
    <property type="molecule type" value="Genomic_DNA"/>
</dbReference>
<proteinExistence type="predicted"/>
<dbReference type="RefSeq" id="WP_007927347.1">
    <property type="nucleotide sequence ID" value="NZ_ALWX01000040.1"/>
</dbReference>
<reference evidence="2 4" key="2">
    <citation type="journal article" date="2012" name="J. Bacteriol.">
        <title>Genome Sequence of Janibacter hoylei MTCC8307, Isolated from the Stratospheric Air.</title>
        <authorList>
            <person name="Pawar S.P."/>
            <person name="Dhotre D.P."/>
            <person name="Shetty S.A."/>
            <person name="Chowdhury S.P."/>
            <person name="Chaudhari B.L."/>
            <person name="Shouche Y.S."/>
        </authorList>
    </citation>
    <scope>NUCLEOTIDE SEQUENCE [LARGE SCALE GENOMIC DNA]</scope>
    <source>
        <strain evidence="2 4">PVAS-1</strain>
    </source>
</reference>